<dbReference type="InterPro" id="IPR001995">
    <property type="entry name" value="Peptidase_A2_cat"/>
</dbReference>
<accession>U5EUP2</accession>
<dbReference type="AlphaFoldDB" id="U5EUP2"/>
<keyword evidence="2" id="KW-0808">Transferase</keyword>
<evidence type="ECO:0000313" key="11">
    <source>
        <dbReference type="EMBL" id="JAB56089.1"/>
    </source>
</evidence>
<dbReference type="GO" id="GO:0015074">
    <property type="term" value="P:DNA integration"/>
    <property type="evidence" value="ECO:0007669"/>
    <property type="project" value="InterPro"/>
</dbReference>
<evidence type="ECO:0000256" key="2">
    <source>
        <dbReference type="ARBA" id="ARBA00022679"/>
    </source>
</evidence>
<keyword evidence="5" id="KW-0255">Endonuclease</keyword>
<evidence type="ECO:0000256" key="7">
    <source>
        <dbReference type="ARBA" id="ARBA00022918"/>
    </source>
</evidence>
<feature type="compositionally biased region" description="Polar residues" evidence="8">
    <location>
        <begin position="1"/>
        <end position="10"/>
    </location>
</feature>
<feature type="compositionally biased region" description="Acidic residues" evidence="8">
    <location>
        <begin position="24"/>
        <end position="34"/>
    </location>
</feature>
<reference evidence="11" key="1">
    <citation type="journal article" date="2014" name="Insect Biochem. Mol. Biol.">
        <title>An insight into the sialome of the frog biting fly, Corethrella appendiculata.</title>
        <authorList>
            <person name="Ribeiro J.M.C."/>
            <person name="Chagas A.C."/>
            <person name="Pham V.M."/>
            <person name="Lounibos L.P."/>
            <person name="Calvo E."/>
        </authorList>
    </citation>
    <scope>NUCLEOTIDE SEQUENCE</scope>
    <source>
        <tissue evidence="11">Salivary glands</tissue>
    </source>
</reference>
<dbReference type="InterPro" id="IPR000477">
    <property type="entry name" value="RT_dom"/>
</dbReference>
<dbReference type="InterPro" id="IPR050951">
    <property type="entry name" value="Retrovirus_Pol_polyprotein"/>
</dbReference>
<dbReference type="Pfam" id="PF17917">
    <property type="entry name" value="RT_RNaseH"/>
    <property type="match status" value="1"/>
</dbReference>
<dbReference type="SUPFAM" id="SSF50630">
    <property type="entry name" value="Acid proteases"/>
    <property type="match status" value="1"/>
</dbReference>
<proteinExistence type="evidence at transcript level"/>
<dbReference type="EMBL" id="GANO01003782">
    <property type="protein sequence ID" value="JAB56089.1"/>
    <property type="molecule type" value="mRNA"/>
</dbReference>
<dbReference type="InterPro" id="IPR001584">
    <property type="entry name" value="Integrase_cat-core"/>
</dbReference>
<evidence type="ECO:0000256" key="8">
    <source>
        <dbReference type="SAM" id="MobiDB-lite"/>
    </source>
</evidence>
<dbReference type="InterPro" id="IPR021109">
    <property type="entry name" value="Peptidase_aspartic_dom_sf"/>
</dbReference>
<feature type="domain" description="Integrase catalytic" evidence="10">
    <location>
        <begin position="920"/>
        <end position="1075"/>
    </location>
</feature>
<dbReference type="SUPFAM" id="SSF56672">
    <property type="entry name" value="DNA/RNA polymerases"/>
    <property type="match status" value="1"/>
</dbReference>
<dbReference type="Gene3D" id="1.10.340.70">
    <property type="match status" value="1"/>
</dbReference>
<dbReference type="Gene3D" id="3.30.420.10">
    <property type="entry name" value="Ribonuclease H-like superfamily/Ribonuclease H"/>
    <property type="match status" value="1"/>
</dbReference>
<dbReference type="PANTHER" id="PTHR37984">
    <property type="entry name" value="PROTEIN CBG26694"/>
    <property type="match status" value="1"/>
</dbReference>
<evidence type="ECO:0000256" key="6">
    <source>
        <dbReference type="ARBA" id="ARBA00022801"/>
    </source>
</evidence>
<evidence type="ECO:0000259" key="10">
    <source>
        <dbReference type="PROSITE" id="PS50994"/>
    </source>
</evidence>
<dbReference type="Pfam" id="PF17921">
    <property type="entry name" value="Integrase_H2C2"/>
    <property type="match status" value="1"/>
</dbReference>
<keyword evidence="7" id="KW-0695">RNA-directed DNA polymerase</keyword>
<dbReference type="FunFam" id="3.10.20.370:FF:000001">
    <property type="entry name" value="Retrovirus-related Pol polyprotein from transposon 17.6-like protein"/>
    <property type="match status" value="1"/>
</dbReference>
<dbReference type="GO" id="GO:0003964">
    <property type="term" value="F:RNA-directed DNA polymerase activity"/>
    <property type="evidence" value="ECO:0007669"/>
    <property type="project" value="UniProtKB-KW"/>
</dbReference>
<keyword evidence="6" id="KW-0378">Hydrolase</keyword>
<dbReference type="Gene3D" id="3.10.10.10">
    <property type="entry name" value="HIV Type 1 Reverse Transcriptase, subunit A, domain 1"/>
    <property type="match status" value="1"/>
</dbReference>
<protein>
    <recommendedName>
        <fullName evidence="1">RNA-directed DNA polymerase</fullName>
        <ecNumber evidence="1">2.7.7.49</ecNumber>
    </recommendedName>
</protein>
<feature type="non-terminal residue" evidence="11">
    <location>
        <position position="1"/>
    </location>
</feature>
<dbReference type="EC" id="2.7.7.49" evidence="1"/>
<dbReference type="InterPro" id="IPR043128">
    <property type="entry name" value="Rev_trsase/Diguanyl_cyclase"/>
</dbReference>
<dbReference type="InterPro" id="IPR036397">
    <property type="entry name" value="RNaseH_sf"/>
</dbReference>
<dbReference type="CDD" id="cd01647">
    <property type="entry name" value="RT_LTR"/>
    <property type="match status" value="1"/>
</dbReference>
<dbReference type="PROSITE" id="PS50994">
    <property type="entry name" value="INTEGRASE"/>
    <property type="match status" value="1"/>
</dbReference>
<dbReference type="Pfam" id="PF00078">
    <property type="entry name" value="RVT_1"/>
    <property type="match status" value="1"/>
</dbReference>
<dbReference type="FunFam" id="3.30.70.270:FF:000063">
    <property type="entry name" value="Zinc knuckle domaincontaining protein"/>
    <property type="match status" value="1"/>
</dbReference>
<dbReference type="InterPro" id="IPR041373">
    <property type="entry name" value="RT_RNaseH"/>
</dbReference>
<feature type="region of interest" description="Disordered" evidence="8">
    <location>
        <begin position="1162"/>
        <end position="1230"/>
    </location>
</feature>
<dbReference type="Gene3D" id="2.40.70.10">
    <property type="entry name" value="Acid Proteases"/>
    <property type="match status" value="1"/>
</dbReference>
<dbReference type="FunFam" id="3.30.420.10:FF:000063">
    <property type="entry name" value="Retrovirus-related Pol polyprotein from transposon 297-like Protein"/>
    <property type="match status" value="1"/>
</dbReference>
<evidence type="ECO:0000259" key="9">
    <source>
        <dbReference type="PROSITE" id="PS50175"/>
    </source>
</evidence>
<dbReference type="PANTHER" id="PTHR37984:SF5">
    <property type="entry name" value="PROTEIN NYNRIN-LIKE"/>
    <property type="match status" value="1"/>
</dbReference>
<dbReference type="InterPro" id="IPR043502">
    <property type="entry name" value="DNA/RNA_pol_sf"/>
</dbReference>
<name>U5EUP2_9DIPT</name>
<dbReference type="GO" id="GO:0004190">
    <property type="term" value="F:aspartic-type endopeptidase activity"/>
    <property type="evidence" value="ECO:0007669"/>
    <property type="project" value="InterPro"/>
</dbReference>
<evidence type="ECO:0000256" key="3">
    <source>
        <dbReference type="ARBA" id="ARBA00022695"/>
    </source>
</evidence>
<dbReference type="GO" id="GO:0004519">
    <property type="term" value="F:endonuclease activity"/>
    <property type="evidence" value="ECO:0007669"/>
    <property type="project" value="UniProtKB-KW"/>
</dbReference>
<dbReference type="FunFam" id="1.10.340.70:FF:000003">
    <property type="entry name" value="Protein CBG25708"/>
    <property type="match status" value="1"/>
</dbReference>
<dbReference type="Gene3D" id="3.30.70.270">
    <property type="match status" value="2"/>
</dbReference>
<organism evidence="11">
    <name type="scientific">Corethrella appendiculata</name>
    <dbReference type="NCBI Taxonomy" id="1370023"/>
    <lineage>
        <taxon>Eukaryota</taxon>
        <taxon>Metazoa</taxon>
        <taxon>Ecdysozoa</taxon>
        <taxon>Arthropoda</taxon>
        <taxon>Hexapoda</taxon>
        <taxon>Insecta</taxon>
        <taxon>Pterygota</taxon>
        <taxon>Neoptera</taxon>
        <taxon>Endopterygota</taxon>
        <taxon>Diptera</taxon>
        <taxon>Nematocera</taxon>
        <taxon>Culicoidea</taxon>
        <taxon>Chaoboridae</taxon>
        <taxon>Corethrella</taxon>
    </lineage>
</organism>
<evidence type="ECO:0000256" key="1">
    <source>
        <dbReference type="ARBA" id="ARBA00012493"/>
    </source>
</evidence>
<keyword evidence="3" id="KW-0548">Nucleotidyltransferase</keyword>
<sequence>NPSKATNKSRGNFRSRRSVKQVEEGEIEYEEETEEVNNLSMANINQIEEISSSPSLQKASNCAVTEESPSVVVDAEKSVPRKLPLFEAISNQSPSILPNNYPMNPAAVSESVKVNKKEQTKGVPQFKFSAVRQHYKKFYTVTQRKTDYLSKLQLSPRNREDLHLPNEAIKLLGTQKAPMESAIKQLNSPAYVSLLVEDKKINFEIDTGSSATVISLNDYLKYFSHLNLKITNNSYVSVTGSKIENKGLIEVHVKRTSESSSTNLELLVIETNKHLTPLLGRSWLDSIYPAWRDFVSASQVANITNATTERKFIEELKIQFPYAFSDDASLSVKNFIADINLQEDVTPIFHNAYPLAYTLREKVEKQLEQMVKDGILTRETCSRWASPIVVSEKKDGGLRICMDAKVTINKFISMEHYPYPKFEDIFAKMANCKYFCVIDLSQAYLQVKVSDKSKELLTINTHKGLFRFHRLIFGLKSAPAIFQSLIDLIICDCKRTCRFLDDLLVGGETYKECQDNLLKVLSILNDRHIRINLAKCQFFKESVQYLGHIISFDGIKPSEEKFRAILEAPIPQDINQLRAYLGLLNFYARFLPNLSSELHDLYKLLQKDTPYVWSPSCNKAFERSKDLLLENNILEPFDMAKPIILSCDASPYGVSAILSHLVDGVEKPCLFASSTLSKAEQGYSQLHKEALAIMFGTKKFHDFIYGQSFKLVTDNQALKEIFHPNKGMSVVTASRLQRWALKLSIYDYTIEHRPGKSMAHVDGLSRLPLPDPTNISYYGLHHIHSLEDSGLANVVHTNSIKTAMNSDNVLRRVSSYVQKGWPSNIPKELQYFYRLRNNLDYEDGCLYYNDRVIIPESLRRKALDNLHTNHDGMLRMKLFGRTQIWWPHFDKDIEEFVKSCVVCQQTDTSSPPKPSSNWSPASRPFQRIHLDLFHKYGKTFLIIVDAYSKFIDVKQLSRLDAIGVIEKLEEVFSYFGLPDEICSDSGPPFLKGLFETFCEANGIKVLKSPPYSPSSNGAAERNIRTVKNALDKSLLDEKLKHLSVGRKLSRFLLNYRNTPSPTTDLSPSTMIFSYQPRSPTNSINPREKKLTVNHKPAKEKEINKGYKFKPGDKIMYKNHFRNSVRWIPARVVENISNFRYLINVSGNIRVVSDHQIKTSTLHDSAHPDIKSNKYTQPVEPDILSPKVATTSQASPVVESRTSNPKSISDSPALRRSDRLRNRTPPNRFQS</sequence>
<dbReference type="PROSITE" id="PS50175">
    <property type="entry name" value="ASP_PROT_RETROV"/>
    <property type="match status" value="1"/>
</dbReference>
<feature type="domain" description="Peptidase A2" evidence="9">
    <location>
        <begin position="201"/>
        <end position="283"/>
    </location>
</feature>
<evidence type="ECO:0000256" key="4">
    <source>
        <dbReference type="ARBA" id="ARBA00022722"/>
    </source>
</evidence>
<feature type="compositionally biased region" description="Polar residues" evidence="8">
    <location>
        <begin position="1187"/>
        <end position="1209"/>
    </location>
</feature>
<dbReference type="InterPro" id="IPR041588">
    <property type="entry name" value="Integrase_H2C2"/>
</dbReference>
<dbReference type="GO" id="GO:0006508">
    <property type="term" value="P:proteolysis"/>
    <property type="evidence" value="ECO:0007669"/>
    <property type="project" value="InterPro"/>
</dbReference>
<evidence type="ECO:0000256" key="5">
    <source>
        <dbReference type="ARBA" id="ARBA00022759"/>
    </source>
</evidence>
<dbReference type="InterPro" id="IPR012337">
    <property type="entry name" value="RNaseH-like_sf"/>
</dbReference>
<dbReference type="CDD" id="cd09274">
    <property type="entry name" value="RNase_HI_RT_Ty3"/>
    <property type="match status" value="1"/>
</dbReference>
<keyword evidence="4" id="KW-0540">Nuclease</keyword>
<dbReference type="Gene3D" id="3.10.20.370">
    <property type="match status" value="1"/>
</dbReference>
<feature type="region of interest" description="Disordered" evidence="8">
    <location>
        <begin position="1"/>
        <end position="34"/>
    </location>
</feature>
<dbReference type="SUPFAM" id="SSF53098">
    <property type="entry name" value="Ribonuclease H-like"/>
    <property type="match status" value="1"/>
</dbReference>
<dbReference type="GO" id="GO:0003676">
    <property type="term" value="F:nucleic acid binding"/>
    <property type="evidence" value="ECO:0007669"/>
    <property type="project" value="InterPro"/>
</dbReference>
<dbReference type="GO" id="GO:0042575">
    <property type="term" value="C:DNA polymerase complex"/>
    <property type="evidence" value="ECO:0007669"/>
    <property type="project" value="UniProtKB-ARBA"/>
</dbReference>